<proteinExistence type="predicted"/>
<protein>
    <submittedName>
        <fullName evidence="2">Spore coat protein</fullName>
    </submittedName>
</protein>
<feature type="domain" description="Spore coat protein X/V" evidence="1">
    <location>
        <begin position="68"/>
        <end position="123"/>
    </location>
</feature>
<reference evidence="2 3" key="1">
    <citation type="submission" date="2017-07" db="EMBL/GenBank/DDBJ databases">
        <title>Isolation and whole genome analysis of endospore-forming bacteria from heroin.</title>
        <authorList>
            <person name="Kalinowski J."/>
            <person name="Ahrens B."/>
            <person name="Al-Dilaimi A."/>
            <person name="Winkler A."/>
            <person name="Wibberg D."/>
            <person name="Schleenbecker U."/>
            <person name="Ruckert C."/>
            <person name="Wolfel R."/>
            <person name="Grass G."/>
        </authorList>
    </citation>
    <scope>NUCLEOTIDE SEQUENCE [LARGE SCALE GENOMIC DNA]</scope>
    <source>
        <strain evidence="2 3">7523-2</strain>
    </source>
</reference>
<evidence type="ECO:0000259" key="1">
    <source>
        <dbReference type="Pfam" id="PF07552"/>
    </source>
</evidence>
<evidence type="ECO:0000313" key="3">
    <source>
        <dbReference type="Proteomes" id="UP000216133"/>
    </source>
</evidence>
<comment type="caution">
    <text evidence="2">The sequence shown here is derived from an EMBL/GenBank/DDBJ whole genome shotgun (WGS) entry which is preliminary data.</text>
</comment>
<dbReference type="AlphaFoldDB" id="A0A268RZ71"/>
<dbReference type="Pfam" id="PF07552">
    <property type="entry name" value="Coat_X"/>
    <property type="match status" value="2"/>
</dbReference>
<dbReference type="Proteomes" id="UP000216133">
    <property type="component" value="Unassembled WGS sequence"/>
</dbReference>
<organism evidence="2 3">
    <name type="scientific">Shouchella clausii</name>
    <name type="common">Alkalihalobacillus clausii</name>
    <dbReference type="NCBI Taxonomy" id="79880"/>
    <lineage>
        <taxon>Bacteria</taxon>
        <taxon>Bacillati</taxon>
        <taxon>Bacillota</taxon>
        <taxon>Bacilli</taxon>
        <taxon>Bacillales</taxon>
        <taxon>Bacillaceae</taxon>
        <taxon>Shouchella</taxon>
    </lineage>
</organism>
<keyword evidence="2" id="KW-0167">Capsid protein</keyword>
<sequence length="189" mass="20848">MSEEFTRFLDKPRHHSSSCDSCSCHSCSHGGHDSNCHSDKHCHSDKKDDHKKWSALDPDACHPMGFGDIEQDAAQVKKEIQVSEELIYVKDSCDVEIESTDTKAAIGIQVAIQAAIALIIRISLAGNDNVEDITQEILQASKTKQITRQKTIVDNSRNVQVSTTDTQVAVNIQIQIAILLAIIVELDIL</sequence>
<evidence type="ECO:0000313" key="2">
    <source>
        <dbReference type="EMBL" id="PAF25540.1"/>
    </source>
</evidence>
<keyword evidence="2" id="KW-0946">Virion</keyword>
<dbReference type="InterPro" id="IPR011428">
    <property type="entry name" value="Spore_coat_X/V"/>
</dbReference>
<accession>A0A268RZ71</accession>
<feature type="domain" description="Spore coat protein X/V" evidence="1">
    <location>
        <begin position="131"/>
        <end position="188"/>
    </location>
</feature>
<dbReference type="EMBL" id="NPBS01000068">
    <property type="protein sequence ID" value="PAF25540.1"/>
    <property type="molecule type" value="Genomic_DNA"/>
</dbReference>
<dbReference type="GO" id="GO:0030435">
    <property type="term" value="P:sporulation resulting in formation of a cellular spore"/>
    <property type="evidence" value="ECO:0007669"/>
    <property type="project" value="InterPro"/>
</dbReference>
<dbReference type="RefSeq" id="WP_062749418.1">
    <property type="nucleotide sequence ID" value="NZ_CP155469.1"/>
</dbReference>
<gene>
    <name evidence="2" type="ORF">CHH61_13190</name>
</gene>
<name>A0A268RZ71_SHOCL</name>
<dbReference type="GO" id="GO:0031160">
    <property type="term" value="C:spore wall"/>
    <property type="evidence" value="ECO:0007669"/>
    <property type="project" value="InterPro"/>
</dbReference>